<protein>
    <submittedName>
        <fullName evidence="1">Uncharacterized protein</fullName>
    </submittedName>
</protein>
<dbReference type="Proteomes" id="UP001345219">
    <property type="component" value="Chromosome 7"/>
</dbReference>
<evidence type="ECO:0000313" key="2">
    <source>
        <dbReference type="Proteomes" id="UP001345219"/>
    </source>
</evidence>
<name>A0AAN7QFP4_9MYRT</name>
<accession>A0AAN7QFP4</accession>
<comment type="caution">
    <text evidence="1">The sequence shown here is derived from an EMBL/GenBank/DDBJ whole genome shotgun (WGS) entry which is preliminary data.</text>
</comment>
<organism evidence="1 2">
    <name type="scientific">Trapa incisa</name>
    <dbReference type="NCBI Taxonomy" id="236973"/>
    <lineage>
        <taxon>Eukaryota</taxon>
        <taxon>Viridiplantae</taxon>
        <taxon>Streptophyta</taxon>
        <taxon>Embryophyta</taxon>
        <taxon>Tracheophyta</taxon>
        <taxon>Spermatophyta</taxon>
        <taxon>Magnoliopsida</taxon>
        <taxon>eudicotyledons</taxon>
        <taxon>Gunneridae</taxon>
        <taxon>Pentapetalae</taxon>
        <taxon>rosids</taxon>
        <taxon>malvids</taxon>
        <taxon>Myrtales</taxon>
        <taxon>Lythraceae</taxon>
        <taxon>Trapa</taxon>
    </lineage>
</organism>
<gene>
    <name evidence="1" type="ORF">SAY87_008069</name>
</gene>
<evidence type="ECO:0000313" key="1">
    <source>
        <dbReference type="EMBL" id="KAK4766427.1"/>
    </source>
</evidence>
<proteinExistence type="predicted"/>
<dbReference type="EMBL" id="JAXIOK010000007">
    <property type="protein sequence ID" value="KAK4766427.1"/>
    <property type="molecule type" value="Genomic_DNA"/>
</dbReference>
<sequence>MKPISRRDRQKRVDLVSAGRTSMASGMDWLWPTGPSSSSPPSLSLLLAPAACIPAYLTATVRPADIHRRSTSGPWWSTWALTRTPWGAT</sequence>
<dbReference type="AlphaFoldDB" id="A0AAN7QFP4"/>
<keyword evidence="2" id="KW-1185">Reference proteome</keyword>
<reference evidence="1 2" key="1">
    <citation type="journal article" date="2023" name="Hortic Res">
        <title>Pangenome of water caltrop reveals structural variations and asymmetric subgenome divergence after allopolyploidization.</title>
        <authorList>
            <person name="Zhang X."/>
            <person name="Chen Y."/>
            <person name="Wang L."/>
            <person name="Yuan Y."/>
            <person name="Fang M."/>
            <person name="Shi L."/>
            <person name="Lu R."/>
            <person name="Comes H.P."/>
            <person name="Ma Y."/>
            <person name="Chen Y."/>
            <person name="Huang G."/>
            <person name="Zhou Y."/>
            <person name="Zheng Z."/>
            <person name="Qiu Y."/>
        </authorList>
    </citation>
    <scope>NUCLEOTIDE SEQUENCE [LARGE SCALE GENOMIC DNA]</scope>
    <source>
        <tissue evidence="1">Roots</tissue>
    </source>
</reference>